<protein>
    <submittedName>
        <fullName evidence="2">Uncharacterized protein</fullName>
    </submittedName>
</protein>
<comment type="caution">
    <text evidence="2">The sequence shown here is derived from an EMBL/GenBank/DDBJ whole genome shotgun (WGS) entry which is preliminary data.</text>
</comment>
<feature type="region of interest" description="Disordered" evidence="1">
    <location>
        <begin position="27"/>
        <end position="83"/>
    </location>
</feature>
<proteinExistence type="predicted"/>
<dbReference type="RefSeq" id="WP_215608145.1">
    <property type="nucleotide sequence ID" value="NZ_JADOES010000009.1"/>
</dbReference>
<dbReference type="AlphaFoldDB" id="A0A947DDT2"/>
<dbReference type="InterPro" id="IPR014719">
    <property type="entry name" value="Ribosomal_bL12_C/ClpS-like"/>
</dbReference>
<feature type="compositionally biased region" description="Pro residues" evidence="1">
    <location>
        <begin position="61"/>
        <end position="74"/>
    </location>
</feature>
<sequence>MSILWIIIAIALLLCFIWQLMQPKQGAKASNAPSPTPPDALPSGEAHEESNAVAAVFPEKAPSPSPPQNDPSPAPNQYLEAETPPMPRTQVSYEATPALRQAVIRLLAEHQKATAVKLVREETHWRLHQAKEYVDALQGALHILQAEVNHFLDIHQKSAAITRVSTVTGWDLSKSMDYVEHLQRNLS</sequence>
<gene>
    <name evidence="2" type="ORF">IXB50_06525</name>
</gene>
<evidence type="ECO:0000256" key="1">
    <source>
        <dbReference type="SAM" id="MobiDB-lite"/>
    </source>
</evidence>
<evidence type="ECO:0000313" key="3">
    <source>
        <dbReference type="Proteomes" id="UP000717364"/>
    </source>
</evidence>
<evidence type="ECO:0000313" key="2">
    <source>
        <dbReference type="EMBL" id="MBT9315075.1"/>
    </source>
</evidence>
<dbReference type="Gene3D" id="3.30.1390.10">
    <property type="match status" value="1"/>
</dbReference>
<accession>A0A947DDT2</accession>
<reference evidence="2" key="1">
    <citation type="submission" date="2020-11" db="EMBL/GenBank/DDBJ databases">
        <authorList>
            <person name="Konstantinou D."/>
            <person name="Gkelis S."/>
            <person name="Popin R."/>
            <person name="Fewer D."/>
            <person name="Sivonen K."/>
        </authorList>
    </citation>
    <scope>NUCLEOTIDE SEQUENCE</scope>
    <source>
        <strain evidence="2">TAU-MAC 1115</strain>
    </source>
</reference>
<dbReference type="Proteomes" id="UP000717364">
    <property type="component" value="Unassembled WGS sequence"/>
</dbReference>
<name>A0A947DDT2_9CYAN</name>
<dbReference type="EMBL" id="JADOES010000009">
    <property type="protein sequence ID" value="MBT9315075.1"/>
    <property type="molecule type" value="Genomic_DNA"/>
</dbReference>
<keyword evidence="3" id="KW-1185">Reference proteome</keyword>
<organism evidence="2 3">
    <name type="scientific">Leptothoe spongobia TAU-MAC 1115</name>
    <dbReference type="NCBI Taxonomy" id="1967444"/>
    <lineage>
        <taxon>Bacteria</taxon>
        <taxon>Bacillati</taxon>
        <taxon>Cyanobacteriota</taxon>
        <taxon>Cyanophyceae</taxon>
        <taxon>Nodosilineales</taxon>
        <taxon>Cymatolegaceae</taxon>
        <taxon>Leptothoe</taxon>
        <taxon>Leptothoe spongobia</taxon>
    </lineage>
</organism>
<reference evidence="2" key="2">
    <citation type="journal article" date="2021" name="Mar. Drugs">
        <title>Genome Reduction and Secondary Metabolism of the Marine Sponge-Associated Cyanobacterium Leptothoe.</title>
        <authorList>
            <person name="Konstantinou D."/>
            <person name="Popin R.V."/>
            <person name="Fewer D.P."/>
            <person name="Sivonen K."/>
            <person name="Gkelis S."/>
        </authorList>
    </citation>
    <scope>NUCLEOTIDE SEQUENCE</scope>
    <source>
        <strain evidence="2">TAU-MAC 1115</strain>
    </source>
</reference>